<gene>
    <name evidence="1" type="ORF">CEP68_15730</name>
</gene>
<dbReference type="Proteomes" id="UP000197050">
    <property type="component" value="Chromosome"/>
</dbReference>
<sequence>MLSEMRGSRPARIVSIHVKGSPATRPRSTELRLDFMVTIMRAIRRRGWRALDTIVFPAGYLRTADWLAPAPTTLRRAMIDASVGDICVQAVRKLSEGSPGCVIVTGIDTNRFRPWGFRGDQALAAFNQDGCLAVVRKIFPTDGDTNEYGRAPYLLDHEDALTEDRFLPLPNGDIAMLCLCYDSFVFSELALGPTTKLRAMRYKTAVPDGWDDLTPTESWLWLSDLYHRIRTHWPRVLLNPIHGFDAPGREVLWHRHGLACASSFLGGGLAIGAAHYQRTLPTEGFAMLAATRAPPEQLGLANFRTAYTHAPTDSFSVRGSGRRPMNAFIQLHEG</sequence>
<accession>A0A1Z3UBX3</accession>
<proteinExistence type="predicted"/>
<evidence type="ECO:0000313" key="1">
    <source>
        <dbReference type="EMBL" id="ASE40819.1"/>
    </source>
</evidence>
<dbReference type="AlphaFoldDB" id="A0A1Z3UBX3"/>
<name>A0A1Z3UBX3_BREVE</name>
<organism evidence="1 2">
    <name type="scientific">Brevundimonas vesicularis</name>
    <name type="common">Pseudomonas vesicularis</name>
    <dbReference type="NCBI Taxonomy" id="41276"/>
    <lineage>
        <taxon>Bacteria</taxon>
        <taxon>Pseudomonadati</taxon>
        <taxon>Pseudomonadota</taxon>
        <taxon>Alphaproteobacteria</taxon>
        <taxon>Caulobacterales</taxon>
        <taxon>Caulobacteraceae</taxon>
        <taxon>Brevundimonas</taxon>
    </lineage>
</organism>
<protein>
    <recommendedName>
        <fullName evidence="3">CN hydrolase domain-containing protein</fullName>
    </recommendedName>
</protein>
<dbReference type="EMBL" id="CP022048">
    <property type="protein sequence ID" value="ASE40819.1"/>
    <property type="molecule type" value="Genomic_DNA"/>
</dbReference>
<reference evidence="2" key="1">
    <citation type="submission" date="2017-06" db="EMBL/GenBank/DDBJ databases">
        <title>FDA dAtabase for Regulatory Grade micrObial Sequences (FDA-ARGOS): Supporting development and validation of Infectious Disease Dx tests.</title>
        <authorList>
            <person name="Minogue T."/>
            <person name="Wolcott M."/>
            <person name="Wasieloski L."/>
            <person name="Aguilar W."/>
            <person name="Moore D."/>
            <person name="Tallon L."/>
            <person name="Sadzewicz L."/>
            <person name="Sengamalay N."/>
            <person name="Ott S."/>
            <person name="Godinez A."/>
            <person name="Nagaraj S."/>
            <person name="Nadendla S."/>
            <person name="Geyer C."/>
            <person name="Sichtig H."/>
        </authorList>
    </citation>
    <scope>NUCLEOTIDE SEQUENCE [LARGE SCALE GENOMIC DNA]</scope>
    <source>
        <strain evidence="2">FDAARGOS_289</strain>
    </source>
</reference>
<evidence type="ECO:0008006" key="3">
    <source>
        <dbReference type="Google" id="ProtNLM"/>
    </source>
</evidence>
<dbReference type="KEGG" id="bvc:CEP68_15730"/>
<evidence type="ECO:0000313" key="2">
    <source>
        <dbReference type="Proteomes" id="UP000197050"/>
    </source>
</evidence>